<evidence type="ECO:0000256" key="3">
    <source>
        <dbReference type="ARBA" id="ARBA00023125"/>
    </source>
</evidence>
<reference evidence="6 7" key="1">
    <citation type="submission" date="2016-10" db="EMBL/GenBank/DDBJ databases">
        <authorList>
            <person name="de Groot N.N."/>
        </authorList>
    </citation>
    <scope>NUCLEOTIDE SEQUENCE [LARGE SCALE GENOMIC DNA]</scope>
    <source>
        <strain evidence="6 7">CGMCC 1.8891</strain>
    </source>
</reference>
<evidence type="ECO:0000313" key="6">
    <source>
        <dbReference type="EMBL" id="SFJ11236.1"/>
    </source>
</evidence>
<dbReference type="GO" id="GO:0006310">
    <property type="term" value="P:DNA recombination"/>
    <property type="evidence" value="ECO:0007669"/>
    <property type="project" value="UniProtKB-KW"/>
</dbReference>
<dbReference type="SUPFAM" id="SSF56349">
    <property type="entry name" value="DNA breaking-rejoining enzymes"/>
    <property type="match status" value="1"/>
</dbReference>
<organism evidence="6 7">
    <name type="scientific">Celeribacter halophilus</name>
    <dbReference type="NCBI Taxonomy" id="576117"/>
    <lineage>
        <taxon>Bacteria</taxon>
        <taxon>Pseudomonadati</taxon>
        <taxon>Pseudomonadota</taxon>
        <taxon>Alphaproteobacteria</taxon>
        <taxon>Rhodobacterales</taxon>
        <taxon>Roseobacteraceae</taxon>
        <taxon>Celeribacter</taxon>
    </lineage>
</organism>
<dbReference type="CDD" id="cd00397">
    <property type="entry name" value="DNA_BRE_C"/>
    <property type="match status" value="1"/>
</dbReference>
<dbReference type="GeneID" id="98663844"/>
<dbReference type="Gene3D" id="1.10.443.10">
    <property type="entry name" value="Intergrase catalytic core"/>
    <property type="match status" value="1"/>
</dbReference>
<keyword evidence="4" id="KW-0233">DNA recombination</keyword>
<dbReference type="EMBL" id="FORY01000002">
    <property type="protein sequence ID" value="SFJ11236.1"/>
    <property type="molecule type" value="Genomic_DNA"/>
</dbReference>
<feature type="domain" description="Tyr recombinase" evidence="5">
    <location>
        <begin position="170"/>
        <end position="349"/>
    </location>
</feature>
<dbReference type="AlphaFoldDB" id="A0A1I3NR78"/>
<evidence type="ECO:0000313" key="7">
    <source>
        <dbReference type="Proteomes" id="UP000183299"/>
    </source>
</evidence>
<dbReference type="PANTHER" id="PTHR30349:SF41">
    <property type="entry name" value="INTEGRASE_RECOMBINASE PROTEIN MJ0367-RELATED"/>
    <property type="match status" value="1"/>
</dbReference>
<dbReference type="Proteomes" id="UP000183299">
    <property type="component" value="Unassembled WGS sequence"/>
</dbReference>
<gene>
    <name evidence="6" type="ORF">SAMN04488138_10231</name>
</gene>
<dbReference type="RefSeq" id="WP_066605775.1">
    <property type="nucleotide sequence ID" value="NZ_FORY01000002.1"/>
</dbReference>
<protein>
    <submittedName>
        <fullName evidence="6">Phage integrase family protein</fullName>
    </submittedName>
</protein>
<proteinExistence type="inferred from homology"/>
<dbReference type="Pfam" id="PF00589">
    <property type="entry name" value="Phage_integrase"/>
    <property type="match status" value="1"/>
</dbReference>
<name>A0A1I3NR78_9RHOB</name>
<dbReference type="PANTHER" id="PTHR30349">
    <property type="entry name" value="PHAGE INTEGRASE-RELATED"/>
    <property type="match status" value="1"/>
</dbReference>
<keyword evidence="7" id="KW-1185">Reference proteome</keyword>
<comment type="similarity">
    <text evidence="1">Belongs to the 'phage' integrase family.</text>
</comment>
<accession>A0A1I3NR78</accession>
<keyword evidence="2" id="KW-0229">DNA integration</keyword>
<dbReference type="InterPro" id="IPR011010">
    <property type="entry name" value="DNA_brk_join_enz"/>
</dbReference>
<dbReference type="InterPro" id="IPR002104">
    <property type="entry name" value="Integrase_catalytic"/>
</dbReference>
<dbReference type="GO" id="GO:0003677">
    <property type="term" value="F:DNA binding"/>
    <property type="evidence" value="ECO:0007669"/>
    <property type="project" value="UniProtKB-KW"/>
</dbReference>
<dbReference type="InterPro" id="IPR050090">
    <property type="entry name" value="Tyrosine_recombinase_XerCD"/>
</dbReference>
<sequence length="363" mass="41564">MPLKPYKRGSVYWAQGRVEYNGRPITKYIRKSTGSPTESGAWDFIKAFEEAARRRYVVGDEASEVVTFEMAVLKYKPKPADAKFLARILKEKPWVGKKDIRTITGRFIKNLGLELMPDAATDTVWRQVVTPMRAVINNMHDLGKGPHLKVKAFTERERIARDIERGKQSRRPRGYSTAEWMDKFCAVADPYNAALALFMRETAARIDQAVSLRPKDLDLANRRVRLKAQKGHPEQWVTISEEMMVTLANLHPKQPKNRNTGERLEPRVFGYATKTGYVKRWQRICKEAGIESLTAHEVGRHGFATELLVKQGRDPVTVAKAGRWSSPQLVLSTYSHADDSEDEIRRSFYTNREHPDTVKTSNY</sequence>
<dbReference type="GO" id="GO:0015074">
    <property type="term" value="P:DNA integration"/>
    <property type="evidence" value="ECO:0007669"/>
    <property type="project" value="UniProtKB-KW"/>
</dbReference>
<dbReference type="InterPro" id="IPR013762">
    <property type="entry name" value="Integrase-like_cat_sf"/>
</dbReference>
<evidence type="ECO:0000259" key="5">
    <source>
        <dbReference type="PROSITE" id="PS51898"/>
    </source>
</evidence>
<evidence type="ECO:0000256" key="1">
    <source>
        <dbReference type="ARBA" id="ARBA00008857"/>
    </source>
</evidence>
<evidence type="ECO:0000256" key="2">
    <source>
        <dbReference type="ARBA" id="ARBA00022908"/>
    </source>
</evidence>
<evidence type="ECO:0000256" key="4">
    <source>
        <dbReference type="ARBA" id="ARBA00023172"/>
    </source>
</evidence>
<dbReference type="STRING" id="576117.SAMN04488138_10231"/>
<dbReference type="PROSITE" id="PS51898">
    <property type="entry name" value="TYR_RECOMBINASE"/>
    <property type="match status" value="1"/>
</dbReference>
<keyword evidence="3" id="KW-0238">DNA-binding</keyword>
<dbReference type="OrthoDB" id="7216962at2"/>